<dbReference type="GO" id="GO:0016787">
    <property type="term" value="F:hydrolase activity"/>
    <property type="evidence" value="ECO:0007669"/>
    <property type="project" value="UniProtKB-KW"/>
</dbReference>
<sequence length="320" mass="34848">MSTVTAAVKTLRSSDGTVIHAEAVGNPQNPPVVFIHEVTLCSAVFDEVFHDRRLAEHLYLVRYDLRCHGRSGTSILQDGQHPLRHAEDFAAVLNAFGLRRPIVVAWGFGAAIVGDICAAASHNPISGVVFIAPLPFLDPRLPRSATERMLGLTQQLRSSQDTVITARAKTELINGLFAGSTRQVPDMLRSAWLGFSIAQPPEATQAILAAPHDPSRLLEAGRQGLPLMLLLGGSDALVDCPAVASELRRHFRNAEAHVLEGGSHALFFDKHAEFVKLLLVFVGRLAVRPVSFRDSFPRLAFDPCKLMHALLIGHDPHELT</sequence>
<dbReference type="Gene3D" id="3.40.50.1820">
    <property type="entry name" value="alpha/beta hydrolase"/>
    <property type="match status" value="1"/>
</dbReference>
<accession>A0A1Y2IJT5</accession>
<dbReference type="PANTHER" id="PTHR43194">
    <property type="entry name" value="HYDROLASE ALPHA/BETA FOLD FAMILY"/>
    <property type="match status" value="1"/>
</dbReference>
<dbReference type="PANTHER" id="PTHR43194:SF2">
    <property type="entry name" value="PEROXISOMAL MEMBRANE PROTEIN LPX1"/>
    <property type="match status" value="1"/>
</dbReference>
<dbReference type="InterPro" id="IPR050228">
    <property type="entry name" value="Carboxylesterase_BioH"/>
</dbReference>
<keyword evidence="2" id="KW-0378">Hydrolase</keyword>
<dbReference type="InterPro" id="IPR029058">
    <property type="entry name" value="AB_hydrolase_fold"/>
</dbReference>
<organism evidence="2 3">
    <name type="scientific">Trametes coccinea (strain BRFM310)</name>
    <name type="common">Pycnoporus coccineus</name>
    <dbReference type="NCBI Taxonomy" id="1353009"/>
    <lineage>
        <taxon>Eukaryota</taxon>
        <taxon>Fungi</taxon>
        <taxon>Dikarya</taxon>
        <taxon>Basidiomycota</taxon>
        <taxon>Agaricomycotina</taxon>
        <taxon>Agaricomycetes</taxon>
        <taxon>Polyporales</taxon>
        <taxon>Polyporaceae</taxon>
        <taxon>Trametes</taxon>
    </lineage>
</organism>
<dbReference type="InterPro" id="IPR000073">
    <property type="entry name" value="AB_hydrolase_1"/>
</dbReference>
<evidence type="ECO:0000259" key="1">
    <source>
        <dbReference type="Pfam" id="PF12697"/>
    </source>
</evidence>
<dbReference type="SUPFAM" id="SSF53474">
    <property type="entry name" value="alpha/beta-Hydrolases"/>
    <property type="match status" value="1"/>
</dbReference>
<proteinExistence type="predicted"/>
<protein>
    <submittedName>
        <fullName evidence="2">Alpha/beta-hydrolase</fullName>
    </submittedName>
</protein>
<dbReference type="EMBL" id="KZ084111">
    <property type="protein sequence ID" value="OSD01375.1"/>
    <property type="molecule type" value="Genomic_DNA"/>
</dbReference>
<dbReference type="OrthoDB" id="408373at2759"/>
<feature type="domain" description="AB hydrolase-1" evidence="1">
    <location>
        <begin position="48"/>
        <end position="276"/>
    </location>
</feature>
<gene>
    <name evidence="2" type="ORF">PYCCODRAFT_1369364</name>
</gene>
<name>A0A1Y2IJT5_TRAC3</name>
<dbReference type="STRING" id="1353009.A0A1Y2IJT5"/>
<reference evidence="2 3" key="1">
    <citation type="journal article" date="2015" name="Biotechnol. Biofuels">
        <title>Enhanced degradation of softwood versus hardwood by the white-rot fungus Pycnoporus coccineus.</title>
        <authorList>
            <person name="Couturier M."/>
            <person name="Navarro D."/>
            <person name="Chevret D."/>
            <person name="Henrissat B."/>
            <person name="Piumi F."/>
            <person name="Ruiz-Duenas F.J."/>
            <person name="Martinez A.T."/>
            <person name="Grigoriev I.V."/>
            <person name="Riley R."/>
            <person name="Lipzen A."/>
            <person name="Berrin J.G."/>
            <person name="Master E.R."/>
            <person name="Rosso M.N."/>
        </authorList>
    </citation>
    <scope>NUCLEOTIDE SEQUENCE [LARGE SCALE GENOMIC DNA]</scope>
    <source>
        <strain evidence="2 3">BRFM310</strain>
    </source>
</reference>
<dbReference type="Pfam" id="PF12697">
    <property type="entry name" value="Abhydrolase_6"/>
    <property type="match status" value="1"/>
</dbReference>
<evidence type="ECO:0000313" key="3">
    <source>
        <dbReference type="Proteomes" id="UP000193067"/>
    </source>
</evidence>
<evidence type="ECO:0000313" key="2">
    <source>
        <dbReference type="EMBL" id="OSD01375.1"/>
    </source>
</evidence>
<keyword evidence="3" id="KW-1185">Reference proteome</keyword>
<dbReference type="AlphaFoldDB" id="A0A1Y2IJT5"/>
<dbReference type="Proteomes" id="UP000193067">
    <property type="component" value="Unassembled WGS sequence"/>
</dbReference>